<name>A0A074IXR9_STRSL</name>
<organism evidence="2 3">
    <name type="scientific">Streptococcus salivarius</name>
    <dbReference type="NCBI Taxonomy" id="1304"/>
    <lineage>
        <taxon>Bacteria</taxon>
        <taxon>Bacillati</taxon>
        <taxon>Bacillota</taxon>
        <taxon>Bacilli</taxon>
        <taxon>Lactobacillales</taxon>
        <taxon>Streptococcaceae</taxon>
        <taxon>Streptococcus</taxon>
    </lineage>
</organism>
<dbReference type="Proteomes" id="UP000027855">
    <property type="component" value="Unassembled WGS sequence"/>
</dbReference>
<dbReference type="PROSITE" id="PS50943">
    <property type="entry name" value="HTH_CROC1"/>
    <property type="match status" value="1"/>
</dbReference>
<dbReference type="CDD" id="cd00093">
    <property type="entry name" value="HTH_XRE"/>
    <property type="match status" value="1"/>
</dbReference>
<dbReference type="EMBL" id="JJMT01000015">
    <property type="protein sequence ID" value="KEO44971.1"/>
    <property type="molecule type" value="Genomic_DNA"/>
</dbReference>
<evidence type="ECO:0000313" key="2">
    <source>
        <dbReference type="EMBL" id="KEO44971.1"/>
    </source>
</evidence>
<dbReference type="Pfam" id="PF01381">
    <property type="entry name" value="HTH_3"/>
    <property type="match status" value="1"/>
</dbReference>
<evidence type="ECO:0000259" key="1">
    <source>
        <dbReference type="PROSITE" id="PS50943"/>
    </source>
</evidence>
<proteinExistence type="predicted"/>
<accession>A0A074IXR9</accession>
<sequence>MNNLKKLRLKNNLSQQQLVDELNKTLGKDEKTFSKMNISSWETGKYQIKPDRAEKLADYFGVDVPYLLGYSDNPLGALDDLAKDLDQHLSKSEKEDIKKHPELTQHYLALAWDRMHLNPEDVKPVKITPRKPALSDAELMKLPKEERQKYIKEQFGDLEAQIASVNEKLSELSKISTESLVKLSSEQLNRLTTDLIQALAKVNEVNKNN</sequence>
<dbReference type="AlphaFoldDB" id="A0A074IXR9"/>
<dbReference type="InterPro" id="IPR001387">
    <property type="entry name" value="Cro/C1-type_HTH"/>
</dbReference>
<dbReference type="SUPFAM" id="SSF47413">
    <property type="entry name" value="lambda repressor-like DNA-binding domains"/>
    <property type="match status" value="1"/>
</dbReference>
<protein>
    <recommendedName>
        <fullName evidence="1">HTH cro/C1-type domain-containing protein</fullName>
    </recommendedName>
</protein>
<gene>
    <name evidence="2" type="ORF">DL07_03640</name>
</gene>
<evidence type="ECO:0000313" key="3">
    <source>
        <dbReference type="Proteomes" id="UP000027855"/>
    </source>
</evidence>
<dbReference type="Gene3D" id="1.10.260.40">
    <property type="entry name" value="lambda repressor-like DNA-binding domains"/>
    <property type="match status" value="1"/>
</dbReference>
<comment type="caution">
    <text evidence="2">The sequence shown here is derived from an EMBL/GenBank/DDBJ whole genome shotgun (WGS) entry which is preliminary data.</text>
</comment>
<feature type="domain" description="HTH cro/C1-type" evidence="1">
    <location>
        <begin position="4"/>
        <end position="67"/>
    </location>
</feature>
<dbReference type="InterPro" id="IPR010982">
    <property type="entry name" value="Lambda_DNA-bd_dom_sf"/>
</dbReference>
<reference evidence="2 3" key="1">
    <citation type="submission" date="2014-04" db="EMBL/GenBank/DDBJ databases">
        <title>Variable characteristics of bacteriocin-producing Streptococcus salivarius strains isolated from Malaysian subjects.</title>
        <authorList>
            <person name="Philip K."/>
            <person name="Barbour A."/>
        </authorList>
    </citation>
    <scope>NUCLEOTIDE SEQUENCE [LARGE SCALE GENOMIC DNA]</scope>
    <source>
        <strain evidence="2 3">NU10</strain>
    </source>
</reference>
<dbReference type="GO" id="GO:0003677">
    <property type="term" value="F:DNA binding"/>
    <property type="evidence" value="ECO:0007669"/>
    <property type="project" value="InterPro"/>
</dbReference>
<dbReference type="RefSeq" id="WP_051677053.1">
    <property type="nucleotide sequence ID" value="NZ_JJMS01000001.1"/>
</dbReference>
<dbReference type="SMART" id="SM00530">
    <property type="entry name" value="HTH_XRE"/>
    <property type="match status" value="1"/>
</dbReference>